<keyword evidence="3 14" id="KW-0255">Endonuclease</keyword>
<keyword evidence="2 14" id="KW-0479">Metal-binding</keyword>
<dbReference type="Gene3D" id="3.100.10.20">
    <property type="entry name" value="CRISPR-associated endonuclease Cas1, N-terminal domain"/>
    <property type="match status" value="1"/>
</dbReference>
<dbReference type="RefSeq" id="WP_348757580.1">
    <property type="nucleotide sequence ID" value="NZ_OZ026884.1"/>
</dbReference>
<sequence>MADPTADTDLLLPVRFLNEYVYCPRLAYLEWVQAEFAPSPDTVDGTLRHRRVDQPSGQLPETPAEDQPIHATSVALSSATLGITARLDLVQGEGDEVQPVDYKRGKRPHVAAGAYDPERVQLCAQGLLLREHGYTSEAGWIYYQSSRERVKVPFDEPLIRLTQDAIAGARAMAAGDTPPPPLEDSPKCPRCSLVGICLPDEVRFLRQAGPPPRLILPAHDRALPLYVQSPRAYVRKQGERIVVEVEKEKVAEARLNDTSQLVLFGSSSLTAPLLHECFRREIPVTWMSYGGWFLGHTVGTGHRNVETRTHQYRASFDPQACLALARGWVAAKIANGRTLLRRNWRLDDGPPDALLAALKDDLERVQGCEALDRLLGVEGAAAARYFGAFSALLKPAADTPWAFDFQGRNRRPPKDPVNALLSFAYALLVREWTVTLSAVGLDPYRGFYHQPRFGRPALALDMMEPFRPLVADSTVITVLNNGEIEPSDFIRSAGGCAMKERARKQLIAAFERRLEQEVTHPIFGYRVSYRRLFEVQARLLIRHLSGELEDYPNFVTR</sequence>
<evidence type="ECO:0000259" key="16">
    <source>
        <dbReference type="Pfam" id="PF01930"/>
    </source>
</evidence>
<evidence type="ECO:0000256" key="15">
    <source>
        <dbReference type="SAM" id="MobiDB-lite"/>
    </source>
</evidence>
<proteinExistence type="inferred from homology"/>
<dbReference type="InterPro" id="IPR042206">
    <property type="entry name" value="CRISPR-assoc_Cas1_C"/>
</dbReference>
<dbReference type="InterPro" id="IPR002729">
    <property type="entry name" value="CRISPR-assoc_Cas1"/>
</dbReference>
<evidence type="ECO:0000313" key="18">
    <source>
        <dbReference type="Proteomes" id="UP001497493"/>
    </source>
</evidence>
<evidence type="ECO:0000256" key="11">
    <source>
        <dbReference type="ARBA" id="ARBA00023211"/>
    </source>
</evidence>
<reference evidence="17 18" key="1">
    <citation type="submission" date="2024-04" db="EMBL/GenBank/DDBJ databases">
        <authorList>
            <person name="Cremers G."/>
        </authorList>
    </citation>
    <scope>NUCLEOTIDE SEQUENCE [LARGE SCALE GENOMIC DNA]</scope>
    <source>
        <strain evidence="17">MeCH1-AG</strain>
    </source>
</reference>
<evidence type="ECO:0000256" key="10">
    <source>
        <dbReference type="ARBA" id="ARBA00023125"/>
    </source>
</evidence>
<evidence type="ECO:0000256" key="5">
    <source>
        <dbReference type="ARBA" id="ARBA00022839"/>
    </source>
</evidence>
<evidence type="ECO:0000256" key="4">
    <source>
        <dbReference type="ARBA" id="ARBA00022801"/>
    </source>
</evidence>
<evidence type="ECO:0000256" key="2">
    <source>
        <dbReference type="ARBA" id="ARBA00022723"/>
    </source>
</evidence>
<dbReference type="Pfam" id="PF01930">
    <property type="entry name" value="Cas_Cas4"/>
    <property type="match status" value="1"/>
</dbReference>
<evidence type="ECO:0000256" key="6">
    <source>
        <dbReference type="ARBA" id="ARBA00022842"/>
    </source>
</evidence>
<dbReference type="HAMAP" id="MF_01470">
    <property type="entry name" value="Cas1"/>
    <property type="match status" value="1"/>
</dbReference>
<evidence type="ECO:0000256" key="7">
    <source>
        <dbReference type="ARBA" id="ARBA00023004"/>
    </source>
</evidence>
<keyword evidence="10 14" id="KW-0238">DNA-binding</keyword>
<dbReference type="InterPro" id="IPR050646">
    <property type="entry name" value="Cas1"/>
</dbReference>
<dbReference type="EMBL" id="OZ026884">
    <property type="protein sequence ID" value="CAL1241050.1"/>
    <property type="molecule type" value="Genomic_DNA"/>
</dbReference>
<dbReference type="Gene3D" id="3.90.320.10">
    <property type="match status" value="1"/>
</dbReference>
<keyword evidence="18" id="KW-1185">Reference proteome</keyword>
<feature type="binding site" evidence="14">
    <location>
        <position position="464"/>
    </location>
    <ligand>
        <name>Mn(2+)</name>
        <dbReference type="ChEBI" id="CHEBI:29035"/>
    </ligand>
</feature>
<dbReference type="InterPro" id="IPR042211">
    <property type="entry name" value="CRISPR-assoc_Cas1_N"/>
</dbReference>
<dbReference type="InterPro" id="IPR022765">
    <property type="entry name" value="Dna2/Cas4_DUF83"/>
</dbReference>
<evidence type="ECO:0000256" key="13">
    <source>
        <dbReference type="ARBA" id="ARBA00038592"/>
    </source>
</evidence>
<dbReference type="InterPro" id="IPR011604">
    <property type="entry name" value="PDDEXK-like_dom_sf"/>
</dbReference>
<keyword evidence="6 14" id="KW-0460">Magnesium</keyword>
<feature type="binding site" evidence="14">
    <location>
        <position position="449"/>
    </location>
    <ligand>
        <name>Mn(2+)</name>
        <dbReference type="ChEBI" id="CHEBI:29035"/>
    </ligand>
</feature>
<keyword evidence="11 14" id="KW-0464">Manganese</keyword>
<dbReference type="NCBIfam" id="TIGR00372">
    <property type="entry name" value="cas4"/>
    <property type="match status" value="1"/>
</dbReference>
<dbReference type="Pfam" id="PF01867">
    <property type="entry name" value="Cas_Cas1"/>
    <property type="match status" value="1"/>
</dbReference>
<accession>A0ABM9NK80</accession>
<comment type="function">
    <text evidence="14">CRISPR (clustered regularly interspaced short palindromic repeat), is an adaptive immune system that provides protection against mobile genetic elements (viruses, transposable elements and conjugative plasmids). CRISPR clusters contain spacers, sequences complementary to antecedent mobile elements, and target invading nucleic acids. CRISPR clusters are transcribed and processed into CRISPR RNA (crRNA). Acts as a dsDNA endonuclease. Involved in the integration of spacer DNA into the CRISPR cassette.</text>
</comment>
<evidence type="ECO:0000256" key="1">
    <source>
        <dbReference type="ARBA" id="ARBA00022722"/>
    </source>
</evidence>
<comment type="subunit">
    <text evidence="13 14">Homodimer, forms a heterotetramer with a Cas2 homodimer.</text>
</comment>
<feature type="region of interest" description="Disordered" evidence="15">
    <location>
        <begin position="40"/>
        <end position="67"/>
    </location>
</feature>
<keyword evidence="7" id="KW-0408">Iron</keyword>
<evidence type="ECO:0000256" key="14">
    <source>
        <dbReference type="HAMAP-Rule" id="MF_01470"/>
    </source>
</evidence>
<dbReference type="CDD" id="cd09634">
    <property type="entry name" value="Cas1_I-II-III"/>
    <property type="match status" value="1"/>
</dbReference>
<comment type="catalytic activity">
    <reaction evidence="12">
        <text>exonucleolytic cleavage in the 5'- to 3'-direction to yield nucleoside 3'-phosphates.</text>
        <dbReference type="EC" id="3.1.12.1"/>
    </reaction>
</comment>
<keyword evidence="8" id="KW-0411">Iron-sulfur</keyword>
<gene>
    <name evidence="17" type="primary">cas4-cas</name>
    <name evidence="14" type="synonym">cas1</name>
    <name evidence="17" type="ORF">MECH1_V1_2274</name>
</gene>
<dbReference type="NCBIfam" id="TIGR00287">
    <property type="entry name" value="cas1"/>
    <property type="match status" value="1"/>
</dbReference>
<dbReference type="GO" id="GO:0004527">
    <property type="term" value="F:exonuclease activity"/>
    <property type="evidence" value="ECO:0007669"/>
    <property type="project" value="UniProtKB-KW"/>
</dbReference>
<evidence type="ECO:0000313" key="17">
    <source>
        <dbReference type="EMBL" id="CAL1241050.1"/>
    </source>
</evidence>
<evidence type="ECO:0000256" key="3">
    <source>
        <dbReference type="ARBA" id="ARBA00022759"/>
    </source>
</evidence>
<organism evidence="17 18">
    <name type="scientific">Candidatus Methylocalor cossyra</name>
    <dbReference type="NCBI Taxonomy" id="3108543"/>
    <lineage>
        <taxon>Bacteria</taxon>
        <taxon>Pseudomonadati</taxon>
        <taxon>Pseudomonadota</taxon>
        <taxon>Gammaproteobacteria</taxon>
        <taxon>Methylococcales</taxon>
        <taxon>Methylococcaceae</taxon>
        <taxon>Candidatus Methylocalor</taxon>
    </lineage>
</organism>
<comment type="similarity">
    <text evidence="14">Belongs to the CRISPR-associated endonuclease Cas1 family.</text>
</comment>
<keyword evidence="5 17" id="KW-0269">Exonuclease</keyword>
<protein>
    <recommendedName>
        <fullName evidence="14">CRISPR-associated endonuclease Cas1</fullName>
        <ecNumber evidence="14">3.1.-.-</ecNumber>
    </recommendedName>
</protein>
<dbReference type="EC" id="3.1.-.-" evidence="14"/>
<evidence type="ECO:0000256" key="8">
    <source>
        <dbReference type="ARBA" id="ARBA00023014"/>
    </source>
</evidence>
<name>A0ABM9NK80_9GAMM</name>
<dbReference type="PANTHER" id="PTHR34353">
    <property type="entry name" value="CRISPR-ASSOCIATED ENDONUCLEASE CAS1 1"/>
    <property type="match status" value="1"/>
</dbReference>
<keyword evidence="4 14" id="KW-0378">Hydrolase</keyword>
<evidence type="ECO:0000256" key="12">
    <source>
        <dbReference type="ARBA" id="ARBA00033996"/>
    </source>
</evidence>
<feature type="domain" description="DUF83" evidence="16">
    <location>
        <begin position="17"/>
        <end position="198"/>
    </location>
</feature>
<feature type="binding site" evidence="14">
    <location>
        <position position="378"/>
    </location>
    <ligand>
        <name>Mn(2+)</name>
        <dbReference type="ChEBI" id="CHEBI:29035"/>
    </ligand>
</feature>
<keyword evidence="1 14" id="KW-0540">Nuclease</keyword>
<comment type="cofactor">
    <cofactor evidence="14">
        <name>Mg(2+)</name>
        <dbReference type="ChEBI" id="CHEBI:18420"/>
    </cofactor>
    <cofactor evidence="14">
        <name>Mn(2+)</name>
        <dbReference type="ChEBI" id="CHEBI:29035"/>
    </cofactor>
</comment>
<dbReference type="InterPro" id="IPR013343">
    <property type="entry name" value="CRISPR-assoc_prot_Cas4"/>
</dbReference>
<keyword evidence="9 14" id="KW-0051">Antiviral defense</keyword>
<evidence type="ECO:0000256" key="9">
    <source>
        <dbReference type="ARBA" id="ARBA00023118"/>
    </source>
</evidence>
<dbReference type="Proteomes" id="UP001497493">
    <property type="component" value="Chromosome"/>
</dbReference>
<dbReference type="Gene3D" id="1.20.120.920">
    <property type="entry name" value="CRISPR-associated endonuclease Cas1, C-terminal domain"/>
    <property type="match status" value="1"/>
</dbReference>
<dbReference type="PANTHER" id="PTHR34353:SF2">
    <property type="entry name" value="CRISPR-ASSOCIATED ENDONUCLEASE CAS1 1"/>
    <property type="match status" value="1"/>
</dbReference>